<keyword evidence="1" id="KW-0812">Transmembrane</keyword>
<feature type="transmembrane region" description="Helical" evidence="1">
    <location>
        <begin position="12"/>
        <end position="31"/>
    </location>
</feature>
<sequence length="70" mass="7854">MSTNSILKILNPALAIVLIFQLATGLLHVIFTHEMFETIHGTSAGIFIILVALHLILNWNWIKVNFLKKG</sequence>
<feature type="transmembrane region" description="Helical" evidence="1">
    <location>
        <begin position="43"/>
        <end position="62"/>
    </location>
</feature>
<dbReference type="AlphaFoldDB" id="A0A445MU88"/>
<keyword evidence="1" id="KW-0472">Membrane</keyword>
<protein>
    <recommendedName>
        <fullName evidence="3">DUF4405 domain-containing protein</fullName>
    </recommendedName>
</protein>
<organism evidence="2">
    <name type="scientific">uncultured Desulfobacterium sp</name>
    <dbReference type="NCBI Taxonomy" id="201089"/>
    <lineage>
        <taxon>Bacteria</taxon>
        <taxon>Pseudomonadati</taxon>
        <taxon>Thermodesulfobacteriota</taxon>
        <taxon>Desulfobacteria</taxon>
        <taxon>Desulfobacterales</taxon>
        <taxon>Desulfobacteriaceae</taxon>
        <taxon>Desulfobacterium</taxon>
        <taxon>environmental samples</taxon>
    </lineage>
</organism>
<keyword evidence="1" id="KW-1133">Transmembrane helix</keyword>
<evidence type="ECO:0000313" key="2">
    <source>
        <dbReference type="EMBL" id="SPD73036.1"/>
    </source>
</evidence>
<accession>A0A445MU88</accession>
<evidence type="ECO:0000256" key="1">
    <source>
        <dbReference type="SAM" id="Phobius"/>
    </source>
</evidence>
<dbReference type="EMBL" id="OJIN01000073">
    <property type="protein sequence ID" value="SPD73036.1"/>
    <property type="molecule type" value="Genomic_DNA"/>
</dbReference>
<name>A0A445MU88_9BACT</name>
<gene>
    <name evidence="2" type="ORF">PITCH_A1640046</name>
</gene>
<reference evidence="2" key="1">
    <citation type="submission" date="2018-01" db="EMBL/GenBank/DDBJ databases">
        <authorList>
            <person name="Regsiter A."/>
            <person name="William W."/>
        </authorList>
    </citation>
    <scope>NUCLEOTIDE SEQUENCE</scope>
    <source>
        <strain evidence="2">TRIP AH-1</strain>
    </source>
</reference>
<proteinExistence type="predicted"/>
<evidence type="ECO:0008006" key="3">
    <source>
        <dbReference type="Google" id="ProtNLM"/>
    </source>
</evidence>